<gene>
    <name evidence="2" type="ORF">BDP27DRAFT_1506077</name>
</gene>
<accession>A0A9P5P4G2</accession>
<feature type="transmembrane region" description="Helical" evidence="1">
    <location>
        <begin position="156"/>
        <end position="178"/>
    </location>
</feature>
<protein>
    <submittedName>
        <fullName evidence="2">Uncharacterized protein</fullName>
    </submittedName>
</protein>
<keyword evidence="1" id="KW-1133">Transmembrane helix</keyword>
<proteinExistence type="predicted"/>
<evidence type="ECO:0000313" key="3">
    <source>
        <dbReference type="Proteomes" id="UP000772434"/>
    </source>
</evidence>
<dbReference type="EMBL" id="JADNRY010000362">
    <property type="protein sequence ID" value="KAF9058619.1"/>
    <property type="molecule type" value="Genomic_DNA"/>
</dbReference>
<dbReference type="OrthoDB" id="2884172at2759"/>
<dbReference type="Proteomes" id="UP000772434">
    <property type="component" value="Unassembled WGS sequence"/>
</dbReference>
<feature type="transmembrane region" description="Helical" evidence="1">
    <location>
        <begin position="62"/>
        <end position="80"/>
    </location>
</feature>
<keyword evidence="1" id="KW-0472">Membrane</keyword>
<evidence type="ECO:0000256" key="1">
    <source>
        <dbReference type="SAM" id="Phobius"/>
    </source>
</evidence>
<organism evidence="2 3">
    <name type="scientific">Rhodocollybia butyracea</name>
    <dbReference type="NCBI Taxonomy" id="206335"/>
    <lineage>
        <taxon>Eukaryota</taxon>
        <taxon>Fungi</taxon>
        <taxon>Dikarya</taxon>
        <taxon>Basidiomycota</taxon>
        <taxon>Agaricomycotina</taxon>
        <taxon>Agaricomycetes</taxon>
        <taxon>Agaricomycetidae</taxon>
        <taxon>Agaricales</taxon>
        <taxon>Marasmiineae</taxon>
        <taxon>Omphalotaceae</taxon>
        <taxon>Rhodocollybia</taxon>
    </lineage>
</organism>
<name>A0A9P5P4G2_9AGAR</name>
<dbReference type="AlphaFoldDB" id="A0A9P5P4G2"/>
<evidence type="ECO:0000313" key="2">
    <source>
        <dbReference type="EMBL" id="KAF9058619.1"/>
    </source>
</evidence>
<keyword evidence="3" id="KW-1185">Reference proteome</keyword>
<feature type="transmembrane region" description="Helical" evidence="1">
    <location>
        <begin position="20"/>
        <end position="50"/>
    </location>
</feature>
<comment type="caution">
    <text evidence="2">The sequence shown here is derived from an EMBL/GenBank/DDBJ whole genome shotgun (WGS) entry which is preliminary data.</text>
</comment>
<feature type="transmembrane region" description="Helical" evidence="1">
    <location>
        <begin position="254"/>
        <end position="274"/>
    </location>
</feature>
<reference evidence="2" key="1">
    <citation type="submission" date="2020-11" db="EMBL/GenBank/DDBJ databases">
        <authorList>
            <consortium name="DOE Joint Genome Institute"/>
            <person name="Ahrendt S."/>
            <person name="Riley R."/>
            <person name="Andreopoulos W."/>
            <person name="Labutti K."/>
            <person name="Pangilinan J."/>
            <person name="Ruiz-Duenas F.J."/>
            <person name="Barrasa J.M."/>
            <person name="Sanchez-Garcia M."/>
            <person name="Camarero S."/>
            <person name="Miyauchi S."/>
            <person name="Serrano A."/>
            <person name="Linde D."/>
            <person name="Babiker R."/>
            <person name="Drula E."/>
            <person name="Ayuso-Fernandez I."/>
            <person name="Pacheco R."/>
            <person name="Padilla G."/>
            <person name="Ferreira P."/>
            <person name="Barriuso J."/>
            <person name="Kellner H."/>
            <person name="Castanera R."/>
            <person name="Alfaro M."/>
            <person name="Ramirez L."/>
            <person name="Pisabarro A.G."/>
            <person name="Kuo A."/>
            <person name="Tritt A."/>
            <person name="Lipzen A."/>
            <person name="He G."/>
            <person name="Yan M."/>
            <person name="Ng V."/>
            <person name="Cullen D."/>
            <person name="Martin F."/>
            <person name="Rosso M.-N."/>
            <person name="Henrissat B."/>
            <person name="Hibbett D."/>
            <person name="Martinez A.T."/>
            <person name="Grigoriev I.V."/>
        </authorList>
    </citation>
    <scope>NUCLEOTIDE SEQUENCE</scope>
    <source>
        <strain evidence="2">AH 40177</strain>
    </source>
</reference>
<keyword evidence="1" id="KW-0812">Transmembrane</keyword>
<feature type="transmembrane region" description="Helical" evidence="1">
    <location>
        <begin position="198"/>
        <end position="220"/>
    </location>
</feature>
<sequence length="293" mass="32177">MDRAYYPGGISTAVWGGKPFLLILLQLVLIMVVYGMFVLGTCIAIWPMMYEYPVFSPEKRKVWLLVGLILVFISFTWNIANTTNVIGRPGGLSLKCTVPLACSNVVDAEFSAGPFEGILEAIPVTITNDQAEVSFNPTNLSGIINLIVNYSGVLDLVSISISFLVNVVATISIGWKAWAHHKSMKEAAIYKRTHGLRILLLLAESGAIFCAVQLLCTVLFPTTQGRSWKGFDRSVDMKFPLSGPDVNAQPEKNYASDIMIFATAFYPVTVAILIRRAPSPEMGVETTDLEYLL</sequence>